<feature type="region of interest" description="Disordered" evidence="1">
    <location>
        <begin position="1"/>
        <end position="143"/>
    </location>
</feature>
<gene>
    <name evidence="2" type="ORF">AVDCRST_MAG89-2729</name>
</gene>
<reference evidence="2" key="1">
    <citation type="submission" date="2020-02" db="EMBL/GenBank/DDBJ databases">
        <authorList>
            <person name="Meier V. D."/>
        </authorList>
    </citation>
    <scope>NUCLEOTIDE SEQUENCE</scope>
    <source>
        <strain evidence="2">AVDCRST_MAG89</strain>
    </source>
</reference>
<feature type="compositionally biased region" description="Basic residues" evidence="1">
    <location>
        <begin position="42"/>
        <end position="56"/>
    </location>
</feature>
<feature type="compositionally biased region" description="Basic residues" evidence="1">
    <location>
        <begin position="108"/>
        <end position="128"/>
    </location>
</feature>
<protein>
    <submittedName>
        <fullName evidence="2">3-dehydroquinate synthase</fullName>
        <ecNumber evidence="2">4.2.3.4</ecNumber>
    </submittedName>
</protein>
<dbReference type="AlphaFoldDB" id="A0A6J4LVL2"/>
<evidence type="ECO:0000256" key="1">
    <source>
        <dbReference type="SAM" id="MobiDB-lite"/>
    </source>
</evidence>
<sequence>EHQAKNRGRPPGEPVRGLRDPGGVRPVRLHRQHPFQVLPRAALRRHHRRPGGRAVRRAPVTDAARRGLPGGRVRLQRRRGAEDARDVGAGVRRHDGGGAGARRGGGGVRRRRAGRSGRLRGGHLHARPSRGAASHVAAGDDRL</sequence>
<dbReference type="GO" id="GO:0003856">
    <property type="term" value="F:3-dehydroquinate synthase activity"/>
    <property type="evidence" value="ECO:0007669"/>
    <property type="project" value="UniProtKB-EC"/>
</dbReference>
<feature type="compositionally biased region" description="Basic and acidic residues" evidence="1">
    <location>
        <begin position="79"/>
        <end position="96"/>
    </location>
</feature>
<accession>A0A6J4LVL2</accession>
<name>A0A6J4LVL2_9BACT</name>
<feature type="compositionally biased region" description="Gly residues" evidence="1">
    <location>
        <begin position="97"/>
        <end position="107"/>
    </location>
</feature>
<dbReference type="EC" id="4.2.3.4" evidence="2"/>
<dbReference type="EMBL" id="CADCTV010000570">
    <property type="protein sequence ID" value="CAA9343183.1"/>
    <property type="molecule type" value="Genomic_DNA"/>
</dbReference>
<feature type="non-terminal residue" evidence="2">
    <location>
        <position position="1"/>
    </location>
</feature>
<evidence type="ECO:0000313" key="2">
    <source>
        <dbReference type="EMBL" id="CAA9343183.1"/>
    </source>
</evidence>
<organism evidence="2">
    <name type="scientific">uncultured Gemmatimonadota bacterium</name>
    <dbReference type="NCBI Taxonomy" id="203437"/>
    <lineage>
        <taxon>Bacteria</taxon>
        <taxon>Pseudomonadati</taxon>
        <taxon>Gemmatimonadota</taxon>
        <taxon>environmental samples</taxon>
    </lineage>
</organism>
<feature type="non-terminal residue" evidence="2">
    <location>
        <position position="143"/>
    </location>
</feature>
<proteinExistence type="predicted"/>
<keyword evidence="2" id="KW-0456">Lyase</keyword>